<keyword evidence="2" id="KW-0963">Cytoplasm</keyword>
<comment type="caution">
    <text evidence="15">The sequence shown here is derived from an EMBL/GenBank/DDBJ whole genome shotgun (WGS) entry which is preliminary data.</text>
</comment>
<dbReference type="EC" id="3.6.4.13" evidence="1"/>
<feature type="compositionally biased region" description="Basic and acidic residues" evidence="11">
    <location>
        <begin position="427"/>
        <end position="483"/>
    </location>
</feature>
<dbReference type="Pfam" id="PF00270">
    <property type="entry name" value="DEAD"/>
    <property type="match status" value="1"/>
</dbReference>
<dbReference type="GO" id="GO:0003724">
    <property type="term" value="F:RNA helicase activity"/>
    <property type="evidence" value="ECO:0007669"/>
    <property type="project" value="UniProtKB-EC"/>
</dbReference>
<accession>A0A4R2GUR5</accession>
<feature type="compositionally biased region" description="Basic residues" evidence="11">
    <location>
        <begin position="786"/>
        <end position="797"/>
    </location>
</feature>
<dbReference type="PROSITE" id="PS51192">
    <property type="entry name" value="HELICASE_ATP_BIND_1"/>
    <property type="match status" value="1"/>
</dbReference>
<dbReference type="InterPro" id="IPR014001">
    <property type="entry name" value="Helicase_ATP-bd"/>
</dbReference>
<evidence type="ECO:0000256" key="9">
    <source>
        <dbReference type="ARBA" id="ARBA00074363"/>
    </source>
</evidence>
<feature type="compositionally biased region" description="Low complexity" evidence="11">
    <location>
        <begin position="734"/>
        <end position="751"/>
    </location>
</feature>
<comment type="similarity">
    <text evidence="7">Belongs to the DEAD box helicase family.</text>
</comment>
<evidence type="ECO:0000256" key="11">
    <source>
        <dbReference type="SAM" id="MobiDB-lite"/>
    </source>
</evidence>
<feature type="region of interest" description="Disordered" evidence="11">
    <location>
        <begin position="375"/>
        <end position="812"/>
    </location>
</feature>
<feature type="compositionally biased region" description="Basic and acidic residues" evidence="11">
    <location>
        <begin position="400"/>
        <end position="415"/>
    </location>
</feature>
<evidence type="ECO:0000256" key="10">
    <source>
        <dbReference type="PROSITE-ProRule" id="PRU00552"/>
    </source>
</evidence>
<dbReference type="CDD" id="cd18787">
    <property type="entry name" value="SF2_C_DEAD"/>
    <property type="match status" value="1"/>
</dbReference>
<dbReference type="AlphaFoldDB" id="A0A4R2GUR5"/>
<dbReference type="InterPro" id="IPR001650">
    <property type="entry name" value="Helicase_C-like"/>
</dbReference>
<evidence type="ECO:0000256" key="6">
    <source>
        <dbReference type="ARBA" id="ARBA00022840"/>
    </source>
</evidence>
<dbReference type="PROSITE" id="PS51195">
    <property type="entry name" value="Q_MOTIF"/>
    <property type="match status" value="1"/>
</dbReference>
<dbReference type="FunFam" id="3.40.50.300:FF:000108">
    <property type="entry name" value="ATP-dependent RNA helicase RhlE"/>
    <property type="match status" value="1"/>
</dbReference>
<dbReference type="PROSITE" id="PS51194">
    <property type="entry name" value="HELICASE_CTER"/>
    <property type="match status" value="1"/>
</dbReference>
<evidence type="ECO:0000256" key="7">
    <source>
        <dbReference type="ARBA" id="ARBA00038437"/>
    </source>
</evidence>
<evidence type="ECO:0000256" key="5">
    <source>
        <dbReference type="ARBA" id="ARBA00022806"/>
    </source>
</evidence>
<dbReference type="EMBL" id="SLWL01000005">
    <property type="protein sequence ID" value="TCO13717.1"/>
    <property type="molecule type" value="Genomic_DNA"/>
</dbReference>
<feature type="compositionally biased region" description="Low complexity" evidence="11">
    <location>
        <begin position="760"/>
        <end position="772"/>
    </location>
</feature>
<name>A0A4R2GUR5_9HYPH</name>
<feature type="domain" description="DEAD-box RNA helicase Q" evidence="14">
    <location>
        <begin position="1"/>
        <end position="29"/>
    </location>
</feature>
<dbReference type="GO" id="GO:0009266">
    <property type="term" value="P:response to temperature stimulus"/>
    <property type="evidence" value="ECO:0007669"/>
    <property type="project" value="UniProtKB-ARBA"/>
</dbReference>
<evidence type="ECO:0000259" key="14">
    <source>
        <dbReference type="PROSITE" id="PS51195"/>
    </source>
</evidence>
<dbReference type="PANTHER" id="PTHR47959">
    <property type="entry name" value="ATP-DEPENDENT RNA HELICASE RHLE-RELATED"/>
    <property type="match status" value="1"/>
</dbReference>
<dbReference type="Gene3D" id="3.40.50.300">
    <property type="entry name" value="P-loop containing nucleotide triphosphate hydrolases"/>
    <property type="match status" value="2"/>
</dbReference>
<dbReference type="GO" id="GO:0005524">
    <property type="term" value="F:ATP binding"/>
    <property type="evidence" value="ECO:0007669"/>
    <property type="project" value="UniProtKB-KW"/>
</dbReference>
<dbReference type="SUPFAM" id="SSF52540">
    <property type="entry name" value="P-loop containing nucleoside triphosphate hydrolases"/>
    <property type="match status" value="1"/>
</dbReference>
<protein>
    <recommendedName>
        <fullName evidence="9">DEAD-box ATP-dependent RNA helicase RhpA</fullName>
        <ecNumber evidence="1">3.6.4.13</ecNumber>
    </recommendedName>
</protein>
<feature type="domain" description="Helicase C-terminal" evidence="13">
    <location>
        <begin position="234"/>
        <end position="386"/>
    </location>
</feature>
<evidence type="ECO:0000313" key="16">
    <source>
        <dbReference type="Proteomes" id="UP000294881"/>
    </source>
</evidence>
<evidence type="ECO:0000313" key="15">
    <source>
        <dbReference type="EMBL" id="TCO13717.1"/>
    </source>
</evidence>
<evidence type="ECO:0000256" key="1">
    <source>
        <dbReference type="ARBA" id="ARBA00012552"/>
    </source>
</evidence>
<feature type="short sequence motif" description="Q motif" evidence="10">
    <location>
        <begin position="1"/>
        <end position="29"/>
    </location>
</feature>
<feature type="compositionally biased region" description="Low complexity" evidence="11">
    <location>
        <begin position="678"/>
        <end position="706"/>
    </location>
</feature>
<evidence type="ECO:0000256" key="8">
    <source>
        <dbReference type="ARBA" id="ARBA00047984"/>
    </source>
</evidence>
<dbReference type="PROSITE" id="PS00039">
    <property type="entry name" value="DEAD_ATP_HELICASE"/>
    <property type="match status" value="1"/>
</dbReference>
<feature type="compositionally biased region" description="Low complexity" evidence="11">
    <location>
        <begin position="580"/>
        <end position="609"/>
    </location>
</feature>
<dbReference type="InterPro" id="IPR044742">
    <property type="entry name" value="DEAD/DEAH_RhlB"/>
</dbReference>
<proteinExistence type="inferred from homology"/>
<evidence type="ECO:0000259" key="12">
    <source>
        <dbReference type="PROSITE" id="PS51192"/>
    </source>
</evidence>
<dbReference type="InterPro" id="IPR011545">
    <property type="entry name" value="DEAD/DEAH_box_helicase_dom"/>
</dbReference>
<dbReference type="SMART" id="SM00490">
    <property type="entry name" value="HELICc"/>
    <property type="match status" value="1"/>
</dbReference>
<evidence type="ECO:0000259" key="13">
    <source>
        <dbReference type="PROSITE" id="PS51194"/>
    </source>
</evidence>
<feature type="compositionally biased region" description="Low complexity" evidence="11">
    <location>
        <begin position="655"/>
        <end position="670"/>
    </location>
</feature>
<reference evidence="15 16" key="1">
    <citation type="submission" date="2019-03" db="EMBL/GenBank/DDBJ databases">
        <title>Genomic Encyclopedia of Type Strains, Phase IV (KMG-IV): sequencing the most valuable type-strain genomes for metagenomic binning, comparative biology and taxonomic classification.</title>
        <authorList>
            <person name="Goeker M."/>
        </authorList>
    </citation>
    <scope>NUCLEOTIDE SEQUENCE [LARGE SCALE GENOMIC DNA]</scope>
    <source>
        <strain evidence="15 16">DSM 22958</strain>
    </source>
</reference>
<dbReference type="Pfam" id="PF00271">
    <property type="entry name" value="Helicase_C"/>
    <property type="match status" value="1"/>
</dbReference>
<dbReference type="SMART" id="SM00487">
    <property type="entry name" value="DEXDc"/>
    <property type="match status" value="1"/>
</dbReference>
<dbReference type="InterPro" id="IPR000629">
    <property type="entry name" value="RNA-helicase_DEAD-box_CS"/>
</dbReference>
<gene>
    <name evidence="15" type="ORF">EV666_10588</name>
</gene>
<dbReference type="InterPro" id="IPR027417">
    <property type="entry name" value="P-loop_NTPase"/>
</dbReference>
<comment type="catalytic activity">
    <reaction evidence="8">
        <text>ATP + H2O = ADP + phosphate + H(+)</text>
        <dbReference type="Rhea" id="RHEA:13065"/>
        <dbReference type="ChEBI" id="CHEBI:15377"/>
        <dbReference type="ChEBI" id="CHEBI:15378"/>
        <dbReference type="ChEBI" id="CHEBI:30616"/>
        <dbReference type="ChEBI" id="CHEBI:43474"/>
        <dbReference type="ChEBI" id="CHEBI:456216"/>
        <dbReference type="EC" id="3.6.4.13"/>
    </reaction>
</comment>
<keyword evidence="4" id="KW-0378">Hydrolase</keyword>
<dbReference type="GO" id="GO:0016787">
    <property type="term" value="F:hydrolase activity"/>
    <property type="evidence" value="ECO:0007669"/>
    <property type="project" value="UniProtKB-KW"/>
</dbReference>
<feature type="compositionally biased region" description="Basic and acidic residues" evidence="11">
    <location>
        <begin position="721"/>
        <end position="733"/>
    </location>
</feature>
<keyword evidence="5 15" id="KW-0347">Helicase</keyword>
<dbReference type="InterPro" id="IPR050079">
    <property type="entry name" value="DEAD_box_RNA_helicase"/>
</dbReference>
<dbReference type="GO" id="GO:0005829">
    <property type="term" value="C:cytosol"/>
    <property type="evidence" value="ECO:0007669"/>
    <property type="project" value="TreeGrafter"/>
</dbReference>
<dbReference type="GO" id="GO:0042255">
    <property type="term" value="P:ribosome assembly"/>
    <property type="evidence" value="ECO:0007669"/>
    <property type="project" value="UniProtKB-ARBA"/>
</dbReference>
<dbReference type="InterPro" id="IPR014014">
    <property type="entry name" value="RNA_helicase_DEAD_Q_motif"/>
</dbReference>
<keyword evidence="16" id="KW-1185">Reference proteome</keyword>
<dbReference type="Proteomes" id="UP000294881">
    <property type="component" value="Unassembled WGS sequence"/>
</dbReference>
<feature type="domain" description="Helicase ATP-binding" evidence="12">
    <location>
        <begin position="32"/>
        <end position="205"/>
    </location>
</feature>
<evidence type="ECO:0000256" key="3">
    <source>
        <dbReference type="ARBA" id="ARBA00022741"/>
    </source>
</evidence>
<sequence>MAFSDLGLSGKVLQAVESSGYTQPTPIQAEAIPHVLARRDVLGIAQTGTGKTAAFTLPMLTLLETGRARARMPRTLILEPTRELAAQVEESFIKYGVHHKLNVALLIGGVSFADQDAKITRGVDVLIATPGRLLDHFERGKLLLSGIEVLVIDEADRMLDMGFIPDIERICKMVPFTRQTLFFSATMPPEIQNLVDNFLSNPARVEVARASSTASTITQLAVASGSEASQKRKTLRRLIRDADELKNGIIFCNRKRDVAVVQRSLEKHGFSVVALHGDMDQRSRMQALDRFRNNDVQLLVASDVAARGLDIPDVSHVFNYDTPHHAEDYVHRIGRTGRAGRKGTAYTIITPDDSKSAAAIVAMTGKDFEWLGPSLEESGIASEDDGASRDRRHDRRRGKDSKDGRPGRDGRRQESGEAEEAQAARPAETRQAEPRRQEARPHEPRQDSRRDQRGEPRHDARNGGRNGQRDDRRGRGRQERDEPSPPGFGEHTPAFMLVKATPKRRAGKQPETQAAEARRDAGPVTPVAITPVNEAPVVTAAAREDARVQDGGPETNPERGERRKRDRRRRGRRENAAPEAVTGTAAGTDQATAITAAAETPAAPEVIAAPVDTPTSEVAADAAAVTGAAPDNAGATEAAAEKPKRKRAARKTADEPPATAAETRAAPAKPARSRSRKAAAAVAPDAAVSSEATPAIVAADEPAPAAEESKPAARKRAPRKAAAEKPATDKDAAGKSPAAKAAVAKPTAPKKAGTRKKATGEATPVETPVAAAPEPPADAEPARATRPARTRTRRSARSTRSAENPAGEEADV</sequence>
<organism evidence="15 16">
    <name type="scientific">Camelimonas lactis</name>
    <dbReference type="NCBI Taxonomy" id="659006"/>
    <lineage>
        <taxon>Bacteria</taxon>
        <taxon>Pseudomonadati</taxon>
        <taxon>Pseudomonadota</taxon>
        <taxon>Alphaproteobacteria</taxon>
        <taxon>Hyphomicrobiales</taxon>
        <taxon>Chelatococcaceae</taxon>
        <taxon>Camelimonas</taxon>
    </lineage>
</organism>
<dbReference type="CDD" id="cd00268">
    <property type="entry name" value="DEADc"/>
    <property type="match status" value="1"/>
</dbReference>
<feature type="compositionally biased region" description="Low complexity" evidence="11">
    <location>
        <begin position="618"/>
        <end position="638"/>
    </location>
</feature>
<dbReference type="PANTHER" id="PTHR47959:SF13">
    <property type="entry name" value="ATP-DEPENDENT RNA HELICASE RHLE"/>
    <property type="match status" value="1"/>
</dbReference>
<evidence type="ECO:0000256" key="4">
    <source>
        <dbReference type="ARBA" id="ARBA00022801"/>
    </source>
</evidence>
<keyword evidence="6" id="KW-0067">ATP-binding</keyword>
<dbReference type="GO" id="GO:0003676">
    <property type="term" value="F:nucleic acid binding"/>
    <property type="evidence" value="ECO:0007669"/>
    <property type="project" value="InterPro"/>
</dbReference>
<evidence type="ECO:0000256" key="2">
    <source>
        <dbReference type="ARBA" id="ARBA00022490"/>
    </source>
</evidence>
<keyword evidence="3" id="KW-0547">Nucleotide-binding</keyword>
<dbReference type="OrthoDB" id="9805696at2"/>